<gene>
    <name evidence="3" type="primary">LOC116292464</name>
</gene>
<keyword evidence="2" id="KW-1185">Reference proteome</keyword>
<name>A0A6P8HL40_ACTTE</name>
<dbReference type="KEGG" id="aten:116292464"/>
<protein>
    <submittedName>
        <fullName evidence="3">Uncharacterized protein LOC116292464</fullName>
    </submittedName>
</protein>
<dbReference type="Proteomes" id="UP000515163">
    <property type="component" value="Unplaced"/>
</dbReference>
<keyword evidence="1" id="KW-0732">Signal</keyword>
<organism evidence="2 3">
    <name type="scientific">Actinia tenebrosa</name>
    <name type="common">Australian red waratah sea anemone</name>
    <dbReference type="NCBI Taxonomy" id="6105"/>
    <lineage>
        <taxon>Eukaryota</taxon>
        <taxon>Metazoa</taxon>
        <taxon>Cnidaria</taxon>
        <taxon>Anthozoa</taxon>
        <taxon>Hexacorallia</taxon>
        <taxon>Actiniaria</taxon>
        <taxon>Actiniidae</taxon>
        <taxon>Actinia</taxon>
    </lineage>
</organism>
<dbReference type="OrthoDB" id="5965970at2759"/>
<dbReference type="AlphaFoldDB" id="A0A6P8HL40"/>
<dbReference type="RefSeq" id="XP_031555643.1">
    <property type="nucleotide sequence ID" value="XM_031699783.1"/>
</dbReference>
<proteinExistence type="predicted"/>
<reference evidence="3" key="1">
    <citation type="submission" date="2025-08" db="UniProtKB">
        <authorList>
            <consortium name="RefSeq"/>
        </authorList>
    </citation>
    <scope>IDENTIFICATION</scope>
    <source>
        <tissue evidence="3">Tentacle</tissue>
    </source>
</reference>
<feature type="chain" id="PRO_5028303894" evidence="1">
    <location>
        <begin position="29"/>
        <end position="187"/>
    </location>
</feature>
<accession>A0A6P8HL40</accession>
<dbReference type="InParanoid" id="A0A6P8HL40"/>
<evidence type="ECO:0000313" key="3">
    <source>
        <dbReference type="RefSeq" id="XP_031555643.1"/>
    </source>
</evidence>
<evidence type="ECO:0000313" key="2">
    <source>
        <dbReference type="Proteomes" id="UP000515163"/>
    </source>
</evidence>
<evidence type="ECO:0000256" key="1">
    <source>
        <dbReference type="SAM" id="SignalP"/>
    </source>
</evidence>
<sequence>MMAIFSLMKQMALVLCIWSISLLVLTQAAKEKDDFRIFDRDFKPTSLQMHQMLRKANLESRGYTKESTTRIVTTGDTSTEIVTEFFYYKVVPCHNIPIVQKELSNLLPGVWKDDVKQKVRKITITKSLDDTNQCTAGIEIHFPKPSCERKAQASDTAASTAYNSREKRAADECAIWCLLCFRATSED</sequence>
<dbReference type="GeneID" id="116292464"/>
<feature type="signal peptide" evidence="1">
    <location>
        <begin position="1"/>
        <end position="28"/>
    </location>
</feature>